<evidence type="ECO:0000259" key="8">
    <source>
        <dbReference type="Pfam" id="PF03847"/>
    </source>
</evidence>
<accession>A0A553PHW5</accession>
<evidence type="ECO:0000313" key="9">
    <source>
        <dbReference type="EMBL" id="TRY77278.1"/>
    </source>
</evidence>
<dbReference type="GO" id="GO:0003677">
    <property type="term" value="F:DNA binding"/>
    <property type="evidence" value="ECO:0007669"/>
    <property type="project" value="TreeGrafter"/>
</dbReference>
<name>A0A553PHW5_TIGCA</name>
<dbReference type="Proteomes" id="UP000318571">
    <property type="component" value="Chromosome 5"/>
</dbReference>
<dbReference type="Pfam" id="PF03847">
    <property type="entry name" value="TFIID_20kDa"/>
    <property type="match status" value="1"/>
</dbReference>
<keyword evidence="6" id="KW-0539">Nucleus</keyword>
<dbReference type="CDD" id="cd07981">
    <property type="entry name" value="HFD_TAF12"/>
    <property type="match status" value="1"/>
</dbReference>
<dbReference type="PANTHER" id="PTHR12264">
    <property type="entry name" value="TRANSCRIPTION INITIATION FACTOR TFIID SUBUNIT 12"/>
    <property type="match status" value="1"/>
</dbReference>
<sequence>MSHPTVSLGLNPSGGPTAVVSAPPIAVNGASIVGLDAGSGASGSSGATTTPSPAGGAPSAQILDKHRLNELVKEVDVHEQLDEDVEDLLLHIADDFIEQTVTASCALARHRKAPAIEVRDVQMVLERNWNMYIPGFGTEDIRQHKRSALNESHKSRMALIRKTMKKY</sequence>
<protein>
    <recommendedName>
        <fullName evidence="3">Transcription initiation factor TFIID subunit 12</fullName>
    </recommendedName>
</protein>
<evidence type="ECO:0000256" key="1">
    <source>
        <dbReference type="ARBA" id="ARBA00004123"/>
    </source>
</evidence>
<dbReference type="InterPro" id="IPR009072">
    <property type="entry name" value="Histone-fold"/>
</dbReference>
<dbReference type="InterPro" id="IPR003228">
    <property type="entry name" value="TFIID_TAF12_dom"/>
</dbReference>
<dbReference type="Gene3D" id="1.10.20.10">
    <property type="entry name" value="Histone, subunit A"/>
    <property type="match status" value="1"/>
</dbReference>
<dbReference type="STRING" id="6832.A0A553PHW5"/>
<feature type="region of interest" description="Disordered" evidence="7">
    <location>
        <begin position="39"/>
        <end position="59"/>
    </location>
</feature>
<evidence type="ECO:0000256" key="5">
    <source>
        <dbReference type="ARBA" id="ARBA00023163"/>
    </source>
</evidence>
<evidence type="ECO:0000313" key="10">
    <source>
        <dbReference type="Proteomes" id="UP000318571"/>
    </source>
</evidence>
<dbReference type="OMA" id="HRRDTTV"/>
<evidence type="ECO:0000256" key="2">
    <source>
        <dbReference type="ARBA" id="ARBA00007530"/>
    </source>
</evidence>
<dbReference type="GO" id="GO:0005669">
    <property type="term" value="C:transcription factor TFIID complex"/>
    <property type="evidence" value="ECO:0007669"/>
    <property type="project" value="InterPro"/>
</dbReference>
<evidence type="ECO:0000256" key="7">
    <source>
        <dbReference type="SAM" id="MobiDB-lite"/>
    </source>
</evidence>
<keyword evidence="10" id="KW-1185">Reference proteome</keyword>
<organism evidence="9 10">
    <name type="scientific">Tigriopus californicus</name>
    <name type="common">Marine copepod</name>
    <dbReference type="NCBI Taxonomy" id="6832"/>
    <lineage>
        <taxon>Eukaryota</taxon>
        <taxon>Metazoa</taxon>
        <taxon>Ecdysozoa</taxon>
        <taxon>Arthropoda</taxon>
        <taxon>Crustacea</taxon>
        <taxon>Multicrustacea</taxon>
        <taxon>Hexanauplia</taxon>
        <taxon>Copepoda</taxon>
        <taxon>Harpacticoida</taxon>
        <taxon>Harpacticidae</taxon>
        <taxon>Tigriopus</taxon>
    </lineage>
</organism>
<dbReference type="InterPro" id="IPR037794">
    <property type="entry name" value="TAF12"/>
</dbReference>
<feature type="domain" description="Transcription initiation factor TFIID subunit 12" evidence="8">
    <location>
        <begin position="65"/>
        <end position="131"/>
    </location>
</feature>
<comment type="subcellular location">
    <subcellularLocation>
        <location evidence="1">Nucleus</location>
    </subcellularLocation>
</comment>
<comment type="similarity">
    <text evidence="2">Belongs to the TAF12 family.</text>
</comment>
<evidence type="ECO:0000256" key="3">
    <source>
        <dbReference type="ARBA" id="ARBA00017484"/>
    </source>
</evidence>
<dbReference type="EMBL" id="VCGU01000004">
    <property type="protein sequence ID" value="TRY77278.1"/>
    <property type="molecule type" value="Genomic_DNA"/>
</dbReference>
<dbReference type="GO" id="GO:0046982">
    <property type="term" value="F:protein heterodimerization activity"/>
    <property type="evidence" value="ECO:0007669"/>
    <property type="project" value="InterPro"/>
</dbReference>
<comment type="caution">
    <text evidence="9">The sequence shown here is derived from an EMBL/GenBank/DDBJ whole genome shotgun (WGS) entry which is preliminary data.</text>
</comment>
<dbReference type="AlphaFoldDB" id="A0A553PHW5"/>
<dbReference type="FunFam" id="1.10.20.10:FF:000011">
    <property type="entry name" value="Transcription initiation factor TFIID subunit 12"/>
    <property type="match status" value="1"/>
</dbReference>
<keyword evidence="5" id="KW-0804">Transcription</keyword>
<keyword evidence="4" id="KW-0805">Transcription regulation</keyword>
<dbReference type="GO" id="GO:0017025">
    <property type="term" value="F:TBP-class protein binding"/>
    <property type="evidence" value="ECO:0007669"/>
    <property type="project" value="TreeGrafter"/>
</dbReference>
<dbReference type="GO" id="GO:0051123">
    <property type="term" value="P:RNA polymerase II preinitiation complex assembly"/>
    <property type="evidence" value="ECO:0007669"/>
    <property type="project" value="TreeGrafter"/>
</dbReference>
<gene>
    <name evidence="9" type="ORF">TCAL_11360</name>
</gene>
<reference evidence="9 10" key="1">
    <citation type="journal article" date="2018" name="Nat. Ecol. Evol.">
        <title>Genomic signatures of mitonuclear coevolution across populations of Tigriopus californicus.</title>
        <authorList>
            <person name="Barreto F.S."/>
            <person name="Watson E.T."/>
            <person name="Lima T.G."/>
            <person name="Willett C.S."/>
            <person name="Edmands S."/>
            <person name="Li W."/>
            <person name="Burton R.S."/>
        </authorList>
    </citation>
    <scope>NUCLEOTIDE SEQUENCE [LARGE SCALE GENOMIC DNA]</scope>
    <source>
        <strain evidence="9 10">San Diego</strain>
    </source>
</reference>
<proteinExistence type="inferred from homology"/>
<dbReference type="GO" id="GO:0000124">
    <property type="term" value="C:SAGA complex"/>
    <property type="evidence" value="ECO:0007669"/>
    <property type="project" value="InterPro"/>
</dbReference>
<dbReference type="PANTHER" id="PTHR12264:SF21">
    <property type="entry name" value="TRANSCRIPTION INITIATION FACTOR TFIID SUBUNIT 12"/>
    <property type="match status" value="1"/>
</dbReference>
<evidence type="ECO:0000256" key="6">
    <source>
        <dbReference type="ARBA" id="ARBA00023242"/>
    </source>
</evidence>
<dbReference type="SUPFAM" id="SSF47113">
    <property type="entry name" value="Histone-fold"/>
    <property type="match status" value="1"/>
</dbReference>
<dbReference type="OrthoDB" id="2193432at2759"/>
<evidence type="ECO:0000256" key="4">
    <source>
        <dbReference type="ARBA" id="ARBA00023015"/>
    </source>
</evidence>